<keyword evidence="1" id="KW-0812">Transmembrane</keyword>
<name>A0ABQ0QW26_9FIRM</name>
<feature type="transmembrane region" description="Helical" evidence="1">
    <location>
        <begin position="30"/>
        <end position="47"/>
    </location>
</feature>
<evidence type="ECO:0000313" key="2">
    <source>
        <dbReference type="EMBL" id="GBU04604.1"/>
    </source>
</evidence>
<reference evidence="2 3" key="1">
    <citation type="journal article" date="2018" name="Int. J. Syst. Evol. Microbiol.">
        <title>Draft Genome Sequence of Faecalimonas umbilicata JCM 30896T, an Acetate-Producing Bacterium Isolated from Human Feces.</title>
        <authorList>
            <person name="Sakamoto M."/>
            <person name="Ikeyama N."/>
            <person name="Yuki M."/>
            <person name="Ohkuma M."/>
        </authorList>
    </citation>
    <scope>NUCLEOTIDE SEQUENCE [LARGE SCALE GENOMIC DNA]</scope>
    <source>
        <strain evidence="2 3">EGH7</strain>
    </source>
</reference>
<evidence type="ECO:0008006" key="4">
    <source>
        <dbReference type="Google" id="ProtNLM"/>
    </source>
</evidence>
<gene>
    <name evidence="2" type="ORF">FAEUMB_11450</name>
</gene>
<keyword evidence="3" id="KW-1185">Reference proteome</keyword>
<accession>A0ABQ0QW26</accession>
<proteinExistence type="predicted"/>
<dbReference type="EMBL" id="BHEO01000005">
    <property type="protein sequence ID" value="GBU04604.1"/>
    <property type="molecule type" value="Genomic_DNA"/>
</dbReference>
<keyword evidence="1" id="KW-0472">Membrane</keyword>
<evidence type="ECO:0000313" key="3">
    <source>
        <dbReference type="Proteomes" id="UP000702954"/>
    </source>
</evidence>
<organism evidence="2 3">
    <name type="scientific">Faecalimonas umbilicata</name>
    <dbReference type="NCBI Taxonomy" id="1912855"/>
    <lineage>
        <taxon>Bacteria</taxon>
        <taxon>Bacillati</taxon>
        <taxon>Bacillota</taxon>
        <taxon>Clostridia</taxon>
        <taxon>Lachnospirales</taxon>
        <taxon>Lachnospiraceae</taxon>
        <taxon>Faecalimonas</taxon>
    </lineage>
</organism>
<comment type="caution">
    <text evidence="2">The sequence shown here is derived from an EMBL/GenBank/DDBJ whole genome shotgun (WGS) entry which is preliminary data.</text>
</comment>
<evidence type="ECO:0000256" key="1">
    <source>
        <dbReference type="SAM" id="Phobius"/>
    </source>
</evidence>
<dbReference type="Proteomes" id="UP000702954">
    <property type="component" value="Unassembled WGS sequence"/>
</dbReference>
<sequence>MRLKKSCPLLLRGRRSAGYYIRGLKKETCMVDWIIGIGVAVLVVLIIRQQFRKKRNGQSGCG</sequence>
<protein>
    <recommendedName>
        <fullName evidence="4">Attachment p12 family protein</fullName>
    </recommendedName>
</protein>
<keyword evidence="1" id="KW-1133">Transmembrane helix</keyword>